<dbReference type="EMBL" id="WBVM01000003">
    <property type="protein sequence ID" value="KAB2808397.1"/>
    <property type="molecule type" value="Genomic_DNA"/>
</dbReference>
<dbReference type="InterPro" id="IPR029069">
    <property type="entry name" value="HotDog_dom_sf"/>
</dbReference>
<dbReference type="eggNOG" id="COG2030">
    <property type="taxonomic scope" value="Bacteria"/>
</dbReference>
<evidence type="ECO:0000313" key="4">
    <source>
        <dbReference type="Proteomes" id="UP000030300"/>
    </source>
</evidence>
<keyword evidence="4" id="KW-1185">Reference proteome</keyword>
<proteinExistence type="predicted"/>
<dbReference type="PIRSF" id="PIRSF018072">
    <property type="entry name" value="UCP018072"/>
    <property type="match status" value="1"/>
</dbReference>
<dbReference type="KEGG" id="psim:KR76_04435"/>
<dbReference type="InterPro" id="IPR016709">
    <property type="entry name" value="HadA-like"/>
</dbReference>
<dbReference type="EMBL" id="CP009896">
    <property type="protein sequence ID" value="AIY16195.1"/>
    <property type="molecule type" value="Genomic_DNA"/>
</dbReference>
<dbReference type="CDD" id="cd03441">
    <property type="entry name" value="R_hydratase_like"/>
    <property type="match status" value="1"/>
</dbReference>
<evidence type="ECO:0000313" key="3">
    <source>
        <dbReference type="EMBL" id="KAB2808397.1"/>
    </source>
</evidence>
<dbReference type="Proteomes" id="UP000449906">
    <property type="component" value="Unassembled WGS sequence"/>
</dbReference>
<dbReference type="OrthoDB" id="5415111at2"/>
<dbReference type="STRING" id="2045.KR76_04435"/>
<reference evidence="2 4" key="1">
    <citation type="journal article" date="2015" name="Genome Announc.">
        <title>Complete Genome Sequence of Steroid-Transforming Nocardioides simplex VKM Ac-2033D.</title>
        <authorList>
            <person name="Shtratnikova V.Y."/>
            <person name="Schelkunov M.I."/>
            <person name="Pekov Y.A."/>
            <person name="Fokina V.V."/>
            <person name="Logacheva M.D."/>
            <person name="Sokolov S.L."/>
            <person name="Bragin E.Y."/>
            <person name="Ashapkin V.V."/>
            <person name="Donova M.V."/>
        </authorList>
    </citation>
    <scope>NUCLEOTIDE SEQUENCE [LARGE SCALE GENOMIC DNA]</scope>
    <source>
        <strain evidence="2 4">VKM Ac-2033D</strain>
    </source>
</reference>
<dbReference type="RefSeq" id="WP_038676911.1">
    <property type="nucleotide sequence ID" value="NZ_BJMC01000004.1"/>
</dbReference>
<sequence length="132" mass="13293">MPIDASLVGRAFPATQPLAVTEEAVSAFATAVGGSAGGAVPPTFPIVVTFAALQDFLAAEQVELSRIVHGDQRFRYERPVVVGDALTATLTVTGVRSIGGNDIVSTASEITDAAGALVCTATATLVHRGGAA</sequence>
<feature type="domain" description="FAS1-like dehydratase" evidence="1">
    <location>
        <begin position="36"/>
        <end position="120"/>
    </location>
</feature>
<dbReference type="GeneID" id="96608206"/>
<dbReference type="AlphaFoldDB" id="A0A0A1DLE2"/>
<gene>
    <name evidence="3" type="ORF">F9L07_23075</name>
    <name evidence="2" type="ORF">KR76_04435</name>
</gene>
<dbReference type="Gene3D" id="3.10.129.10">
    <property type="entry name" value="Hotdog Thioesterase"/>
    <property type="match status" value="1"/>
</dbReference>
<dbReference type="HOGENOM" id="CLU_116276_0_0_11"/>
<dbReference type="Pfam" id="PF13452">
    <property type="entry name" value="FAS1_DH_region"/>
    <property type="match status" value="1"/>
</dbReference>
<dbReference type="SUPFAM" id="SSF54637">
    <property type="entry name" value="Thioesterase/thiol ester dehydrase-isomerase"/>
    <property type="match status" value="1"/>
</dbReference>
<dbReference type="Proteomes" id="UP000030300">
    <property type="component" value="Chromosome"/>
</dbReference>
<evidence type="ECO:0000259" key="1">
    <source>
        <dbReference type="Pfam" id="PF13452"/>
    </source>
</evidence>
<reference evidence="3 5" key="2">
    <citation type="submission" date="2019-09" db="EMBL/GenBank/DDBJ databases">
        <title>Pimelobacter sp. isolated from Paulinella.</title>
        <authorList>
            <person name="Jeong S.E."/>
        </authorList>
    </citation>
    <scope>NUCLEOTIDE SEQUENCE [LARGE SCALE GENOMIC DNA]</scope>
    <source>
        <strain evidence="3 5">Pch-N</strain>
    </source>
</reference>
<accession>A0A0A1DLE2</accession>
<organism evidence="2 4">
    <name type="scientific">Nocardioides simplex</name>
    <name type="common">Arthrobacter simplex</name>
    <dbReference type="NCBI Taxonomy" id="2045"/>
    <lineage>
        <taxon>Bacteria</taxon>
        <taxon>Bacillati</taxon>
        <taxon>Actinomycetota</taxon>
        <taxon>Actinomycetes</taxon>
        <taxon>Propionibacteriales</taxon>
        <taxon>Nocardioidaceae</taxon>
        <taxon>Pimelobacter</taxon>
    </lineage>
</organism>
<dbReference type="InterPro" id="IPR039569">
    <property type="entry name" value="FAS1-like_DH_region"/>
</dbReference>
<evidence type="ECO:0000313" key="5">
    <source>
        <dbReference type="Proteomes" id="UP000449906"/>
    </source>
</evidence>
<name>A0A0A1DLE2_NOCSI</name>
<protein>
    <submittedName>
        <fullName evidence="3">MaoC family dehydratase</fullName>
    </submittedName>
</protein>
<evidence type="ECO:0000313" key="2">
    <source>
        <dbReference type="EMBL" id="AIY16195.1"/>
    </source>
</evidence>